<protein>
    <recommendedName>
        <fullName evidence="10">Odorant receptor</fullName>
    </recommendedName>
</protein>
<accession>A0A4E0RTD3</accession>
<organism evidence="11 12">
    <name type="scientific">Diachasma alloeum</name>
    <dbReference type="NCBI Taxonomy" id="454923"/>
    <lineage>
        <taxon>Eukaryota</taxon>
        <taxon>Metazoa</taxon>
        <taxon>Ecdysozoa</taxon>
        <taxon>Arthropoda</taxon>
        <taxon>Hexapoda</taxon>
        <taxon>Insecta</taxon>
        <taxon>Pterygota</taxon>
        <taxon>Neoptera</taxon>
        <taxon>Endopterygota</taxon>
        <taxon>Hymenoptera</taxon>
        <taxon>Apocrita</taxon>
        <taxon>Ichneumonoidea</taxon>
        <taxon>Braconidae</taxon>
        <taxon>Opiinae</taxon>
        <taxon>Diachasma</taxon>
    </lineage>
</organism>
<feature type="transmembrane region" description="Helical" evidence="10">
    <location>
        <begin position="123"/>
        <end position="146"/>
    </location>
</feature>
<evidence type="ECO:0000313" key="11">
    <source>
        <dbReference type="EMBL" id="THK33247.1"/>
    </source>
</evidence>
<evidence type="ECO:0000256" key="2">
    <source>
        <dbReference type="ARBA" id="ARBA00022475"/>
    </source>
</evidence>
<keyword evidence="6 10" id="KW-1133">Transmembrane helix</keyword>
<evidence type="ECO:0000256" key="8">
    <source>
        <dbReference type="ARBA" id="ARBA00023170"/>
    </source>
</evidence>
<dbReference type="GO" id="GO:0005886">
    <property type="term" value="C:plasma membrane"/>
    <property type="evidence" value="ECO:0007669"/>
    <property type="project" value="UniProtKB-SubCell"/>
</dbReference>
<name>A0A4E0RTD3_9HYME</name>
<gene>
    <name evidence="11" type="primary">Or23</name>
    <name evidence="11" type="ORF">DALL_DALL000461</name>
</gene>
<keyword evidence="5 10" id="KW-0552">Olfaction</keyword>
<keyword evidence="9 10" id="KW-0807">Transducer</keyword>
<feature type="transmembrane region" description="Helical" evidence="10">
    <location>
        <begin position="34"/>
        <end position="57"/>
    </location>
</feature>
<proteinExistence type="inferred from homology"/>
<evidence type="ECO:0000313" key="12">
    <source>
        <dbReference type="Proteomes" id="UP000297026"/>
    </source>
</evidence>
<feature type="transmembrane region" description="Helical" evidence="10">
    <location>
        <begin position="295"/>
        <end position="314"/>
    </location>
</feature>
<dbReference type="Proteomes" id="UP000297026">
    <property type="component" value="Unassembled WGS sequence"/>
</dbReference>
<dbReference type="OrthoDB" id="6765072at2759"/>
<dbReference type="EMBL" id="ML160187">
    <property type="protein sequence ID" value="THK33247.1"/>
    <property type="molecule type" value="Genomic_DNA"/>
</dbReference>
<feature type="transmembrane region" description="Helical" evidence="10">
    <location>
        <begin position="177"/>
        <end position="200"/>
    </location>
</feature>
<keyword evidence="12" id="KW-1185">Reference proteome</keyword>
<evidence type="ECO:0000256" key="3">
    <source>
        <dbReference type="ARBA" id="ARBA00022606"/>
    </source>
</evidence>
<dbReference type="Pfam" id="PF02949">
    <property type="entry name" value="7tm_6"/>
    <property type="match status" value="1"/>
</dbReference>
<evidence type="ECO:0000256" key="1">
    <source>
        <dbReference type="ARBA" id="ARBA00004651"/>
    </source>
</evidence>
<keyword evidence="2" id="KW-1003">Cell membrane</keyword>
<keyword evidence="3 10" id="KW-0716">Sensory transduction</keyword>
<keyword evidence="8 10" id="KW-0675">Receptor</keyword>
<evidence type="ECO:0000256" key="6">
    <source>
        <dbReference type="ARBA" id="ARBA00022989"/>
    </source>
</evidence>
<feature type="transmembrane region" description="Helical" evidence="10">
    <location>
        <begin position="63"/>
        <end position="83"/>
    </location>
</feature>
<comment type="similarity">
    <text evidence="10">Belongs to the insect chemoreceptor superfamily. Heteromeric odorant receptor channel (TC 1.A.69) family.</text>
</comment>
<dbReference type="GO" id="GO:0005549">
    <property type="term" value="F:odorant binding"/>
    <property type="evidence" value="ECO:0007669"/>
    <property type="project" value="InterPro"/>
</dbReference>
<evidence type="ECO:0000256" key="7">
    <source>
        <dbReference type="ARBA" id="ARBA00023136"/>
    </source>
</evidence>
<dbReference type="KEGG" id="dam:107046798"/>
<sequence length="398" mass="45930">MKIDFAYLCGWNQLVMDMCGFWPKHHSNFIRKNWYLITASVITIVIIIPRFAAISLFWNEIDAVVQCFSTQLVFITMVFKLLVLHFQNEVLIELLTTMEEDFSKELTKIQHTAVLRTAKIGRIISIFLITSSLCNVIAGVIAMKLYHLDSLYLKNPDPRLSLDFFWVSYFPFSTKNIIIYILVMSLQFFASAITGFYFIFDGFVVMLILHICGQLELIQISLKYLDEAVTVTEGRNLRIAFASIMEQHQRAHRFVNNLEQSFNLTWFLELTTCTLTLCFLGYIVQKLLHTDQSSIFQMGFPICAVLSVLMKFFLNCWAGEYLISQSSEIGYAFYQAEWYKLSPADARLLMMFGHKKTRPFALSTAKFSILSLRLFVQVLKTSASYLSMLLVVADQPDK</sequence>
<dbReference type="GO" id="GO:0004984">
    <property type="term" value="F:olfactory receptor activity"/>
    <property type="evidence" value="ECO:0007669"/>
    <property type="project" value="InterPro"/>
</dbReference>
<dbReference type="InterPro" id="IPR004117">
    <property type="entry name" value="7tm6_olfct_rcpt"/>
</dbReference>
<reference evidence="11" key="1">
    <citation type="submission" date="2019-02" db="EMBL/GenBank/DDBJ databases">
        <title>Genome of the parasitoid wasp Diachasma alloeum, an emerging model for ecological speciation and transitions to asexual reproduction.</title>
        <authorList>
            <person name="Robertson H.M."/>
            <person name="Walden K.K."/>
            <person name="Tvedte E.S."/>
            <person name="Hood G.R."/>
            <person name="Feder J.L."/>
            <person name="Forbes A.A."/>
            <person name="Logsdon J.M."/>
            <person name="Mcelroy K.E."/>
        </authorList>
    </citation>
    <scope>NUCLEOTIDE SEQUENCE [LARGE SCALE GENOMIC DNA]</scope>
    <source>
        <strain evidence="11">Michigan</strain>
    </source>
</reference>
<evidence type="ECO:0000256" key="9">
    <source>
        <dbReference type="ARBA" id="ARBA00023224"/>
    </source>
</evidence>
<evidence type="ECO:0000256" key="10">
    <source>
        <dbReference type="RuleBase" id="RU351113"/>
    </source>
</evidence>
<evidence type="ECO:0000256" key="5">
    <source>
        <dbReference type="ARBA" id="ARBA00022725"/>
    </source>
</evidence>
<dbReference type="PANTHER" id="PTHR21137">
    <property type="entry name" value="ODORANT RECEPTOR"/>
    <property type="match status" value="1"/>
</dbReference>
<feature type="transmembrane region" description="Helical" evidence="10">
    <location>
        <begin position="262"/>
        <end position="283"/>
    </location>
</feature>
<dbReference type="GeneID" id="107046798"/>
<dbReference type="AlphaFoldDB" id="A0A4E0RTD3"/>
<keyword evidence="7 10" id="KW-0472">Membrane</keyword>
<dbReference type="PANTHER" id="PTHR21137:SF35">
    <property type="entry name" value="ODORANT RECEPTOR 19A-RELATED"/>
    <property type="match status" value="1"/>
</dbReference>
<dbReference type="GO" id="GO:0007165">
    <property type="term" value="P:signal transduction"/>
    <property type="evidence" value="ECO:0007669"/>
    <property type="project" value="UniProtKB-KW"/>
</dbReference>
<comment type="caution">
    <text evidence="10">Lacks conserved residue(s) required for the propagation of feature annotation.</text>
</comment>
<dbReference type="CTD" id="5571115"/>
<keyword evidence="4 10" id="KW-0812">Transmembrane</keyword>
<comment type="subcellular location">
    <subcellularLocation>
        <location evidence="1 10">Cell membrane</location>
        <topology evidence="1 10">Multi-pass membrane protein</topology>
    </subcellularLocation>
</comment>
<evidence type="ECO:0000256" key="4">
    <source>
        <dbReference type="ARBA" id="ARBA00022692"/>
    </source>
</evidence>